<evidence type="ECO:0000256" key="3">
    <source>
        <dbReference type="ARBA" id="ARBA00004964"/>
    </source>
</evidence>
<dbReference type="GO" id="GO:0005978">
    <property type="term" value="P:glycogen biosynthetic process"/>
    <property type="evidence" value="ECO:0007669"/>
    <property type="project" value="UniProtKB-UniRule"/>
</dbReference>
<keyword evidence="12" id="KW-1185">Reference proteome</keyword>
<comment type="pathway">
    <text evidence="3 8">Glycan biosynthesis; glycogen biosynthesis.</text>
</comment>
<evidence type="ECO:0000313" key="11">
    <source>
        <dbReference type="EMBL" id="MBE1236426.1"/>
    </source>
</evidence>
<dbReference type="InterPro" id="IPR001296">
    <property type="entry name" value="Glyco_trans_1"/>
</dbReference>
<keyword evidence="5 8" id="KW-0328">Glycosyltransferase</keyword>
<evidence type="ECO:0000256" key="8">
    <source>
        <dbReference type="HAMAP-Rule" id="MF_00484"/>
    </source>
</evidence>
<dbReference type="NCBIfam" id="TIGR02095">
    <property type="entry name" value="glgA"/>
    <property type="match status" value="1"/>
</dbReference>
<evidence type="ECO:0000259" key="10">
    <source>
        <dbReference type="Pfam" id="PF08323"/>
    </source>
</evidence>
<keyword evidence="7 8" id="KW-0320">Glycogen biosynthesis</keyword>
<dbReference type="GO" id="GO:0009011">
    <property type="term" value="F:alpha-1,4-glucan glucosyltransferase (ADP-glucose donor) activity"/>
    <property type="evidence" value="ECO:0007669"/>
    <property type="project" value="UniProtKB-UniRule"/>
</dbReference>
<comment type="function">
    <text evidence="2 8">Synthesizes alpha-1,4-glucan chains using ADP-glucose.</text>
</comment>
<dbReference type="RefSeq" id="WP_192533287.1">
    <property type="nucleotide sequence ID" value="NZ_JACZHT010000001.1"/>
</dbReference>
<evidence type="ECO:0000256" key="7">
    <source>
        <dbReference type="ARBA" id="ARBA00023056"/>
    </source>
</evidence>
<evidence type="ECO:0000256" key="4">
    <source>
        <dbReference type="ARBA" id="ARBA00010281"/>
    </source>
</evidence>
<accession>A0A8J6YHM4</accession>
<keyword evidence="6 8" id="KW-0808">Transferase</keyword>
<reference evidence="11" key="1">
    <citation type="submission" date="2020-10" db="EMBL/GenBank/DDBJ databases">
        <title>Genome sequence of the unusual species of purple photosynthetic bacteria, Phaeovibrio sulfidiphilus DSM 23193, type strain.</title>
        <authorList>
            <person name="Kyndt J.A."/>
            <person name="Meyer T.E."/>
        </authorList>
    </citation>
    <scope>NUCLEOTIDE SEQUENCE</scope>
    <source>
        <strain evidence="11">DSM 23193</strain>
    </source>
</reference>
<evidence type="ECO:0000256" key="2">
    <source>
        <dbReference type="ARBA" id="ARBA00002764"/>
    </source>
</evidence>
<feature type="domain" description="Starch synthase catalytic" evidence="10">
    <location>
        <begin position="2"/>
        <end position="240"/>
    </location>
</feature>
<dbReference type="EMBL" id="JACZHT010000001">
    <property type="protein sequence ID" value="MBE1236426.1"/>
    <property type="molecule type" value="Genomic_DNA"/>
</dbReference>
<proteinExistence type="inferred from homology"/>
<evidence type="ECO:0000313" key="12">
    <source>
        <dbReference type="Proteomes" id="UP000631034"/>
    </source>
</evidence>
<comment type="similarity">
    <text evidence="4 8">Belongs to the glycosyltransferase 1 family. Bacterial/plant glycogen synthase subfamily.</text>
</comment>
<dbReference type="InterPro" id="IPR011835">
    <property type="entry name" value="GS/SS"/>
</dbReference>
<organism evidence="11 12">
    <name type="scientific">Phaeovibrio sulfidiphilus</name>
    <dbReference type="NCBI Taxonomy" id="1220600"/>
    <lineage>
        <taxon>Bacteria</taxon>
        <taxon>Pseudomonadati</taxon>
        <taxon>Pseudomonadota</taxon>
        <taxon>Alphaproteobacteria</taxon>
        <taxon>Rhodospirillales</taxon>
        <taxon>Rhodospirillaceae</taxon>
        <taxon>Phaeovibrio</taxon>
    </lineage>
</organism>
<dbReference type="InterPro" id="IPR013534">
    <property type="entry name" value="Starch_synth_cat_dom"/>
</dbReference>
<dbReference type="HAMAP" id="MF_00484">
    <property type="entry name" value="Glycogen_synth"/>
    <property type="match status" value="1"/>
</dbReference>
<dbReference type="GO" id="GO:0004373">
    <property type="term" value="F:alpha-1,4-glucan glucosyltransferase (UDP-glucose donor) activity"/>
    <property type="evidence" value="ECO:0007669"/>
    <property type="project" value="InterPro"/>
</dbReference>
<dbReference type="NCBIfam" id="NF001899">
    <property type="entry name" value="PRK00654.1-2"/>
    <property type="match status" value="1"/>
</dbReference>
<comment type="caution">
    <text evidence="11">The sequence shown here is derived from an EMBL/GenBank/DDBJ whole genome shotgun (WGS) entry which is preliminary data.</text>
</comment>
<dbReference type="SUPFAM" id="SSF53756">
    <property type="entry name" value="UDP-Glycosyltransferase/glycogen phosphorylase"/>
    <property type="match status" value="1"/>
</dbReference>
<feature type="domain" description="Glycosyl transferase family 1" evidence="9">
    <location>
        <begin position="294"/>
        <end position="447"/>
    </location>
</feature>
<evidence type="ECO:0000256" key="5">
    <source>
        <dbReference type="ARBA" id="ARBA00022676"/>
    </source>
</evidence>
<dbReference type="AlphaFoldDB" id="A0A8J6YHM4"/>
<protein>
    <recommendedName>
        <fullName evidence="8">Glycogen synthase</fullName>
        <ecNumber evidence="8">2.4.1.21</ecNumber>
    </recommendedName>
    <alternativeName>
        <fullName evidence="8">Starch [bacterial glycogen] synthase</fullName>
    </alternativeName>
</protein>
<dbReference type="UniPathway" id="UPA00164"/>
<name>A0A8J6YHM4_9PROT</name>
<dbReference type="Proteomes" id="UP000631034">
    <property type="component" value="Unassembled WGS sequence"/>
</dbReference>
<gene>
    <name evidence="8 11" type="primary">glgA</name>
    <name evidence="11" type="ORF">IHV25_01995</name>
</gene>
<evidence type="ECO:0000259" key="9">
    <source>
        <dbReference type="Pfam" id="PF00534"/>
    </source>
</evidence>
<evidence type="ECO:0000256" key="1">
    <source>
        <dbReference type="ARBA" id="ARBA00001478"/>
    </source>
</evidence>
<comment type="catalytic activity">
    <reaction evidence="1 8">
        <text>[(1-&gt;4)-alpha-D-glucosyl](n) + ADP-alpha-D-glucose = [(1-&gt;4)-alpha-D-glucosyl](n+1) + ADP + H(+)</text>
        <dbReference type="Rhea" id="RHEA:18189"/>
        <dbReference type="Rhea" id="RHEA-COMP:9584"/>
        <dbReference type="Rhea" id="RHEA-COMP:9587"/>
        <dbReference type="ChEBI" id="CHEBI:15378"/>
        <dbReference type="ChEBI" id="CHEBI:15444"/>
        <dbReference type="ChEBI" id="CHEBI:57498"/>
        <dbReference type="ChEBI" id="CHEBI:456216"/>
        <dbReference type="EC" id="2.4.1.21"/>
    </reaction>
</comment>
<dbReference type="Pfam" id="PF08323">
    <property type="entry name" value="Glyco_transf_5"/>
    <property type="match status" value="1"/>
</dbReference>
<feature type="binding site" evidence="8">
    <location>
        <position position="15"/>
    </location>
    <ligand>
        <name>ADP-alpha-D-glucose</name>
        <dbReference type="ChEBI" id="CHEBI:57498"/>
    </ligand>
</feature>
<dbReference type="EC" id="2.4.1.21" evidence="8"/>
<dbReference type="CDD" id="cd03791">
    <property type="entry name" value="GT5_Glycogen_synthase_DULL1-like"/>
    <property type="match status" value="1"/>
</dbReference>
<dbReference type="PANTHER" id="PTHR45825">
    <property type="entry name" value="GRANULE-BOUND STARCH SYNTHASE 1, CHLOROPLASTIC/AMYLOPLASTIC"/>
    <property type="match status" value="1"/>
</dbReference>
<sequence>MKILFVTSEAYPFIKTGGLGDVCGALPVALRKRGIDARLLLPAYPAAMSRARLTGETIPMGNILGVGETRLLGAFEPESGCPVWLVDCPPMFERSGGPYMMYPGQDWPDNFYRFGLLSKVAATIGTAGHLMDWRPDVIHCHDWQTGFVPAYLRAWGVSDPPVVFTIHNLHYMGLFGQDVLKLLGLPESMWNLYGLAHHGLVSALKAGIQYSRIVTTVSPTYAWEICTPLGGLGLDVFLRERGDDIRGILNGIDPVVWNPENDPYIVAPIDPESPEQGKALNKAEVQRSMGLDMDPDRPLFGLISRLVDQKGIDFLLGAVHHLVAQGGSLAVLGAGEPWLEAGLNQAAASYPGKVSIHVGYSEELAHRIEAGADFLLVPSRFEPCGLTQLYALRYGTVPIVRNTGGLADSVVPITHKTGGTGIVFDHALTDALEWAIDQAISLYSDKSRLHDIRKRGMACDFSWDASAKDYIRIYESLVTEPSGT</sequence>
<dbReference type="Pfam" id="PF00534">
    <property type="entry name" value="Glycos_transf_1"/>
    <property type="match status" value="1"/>
</dbReference>
<dbReference type="PANTHER" id="PTHR45825:SF11">
    <property type="entry name" value="ALPHA AMYLASE DOMAIN-CONTAINING PROTEIN"/>
    <property type="match status" value="1"/>
</dbReference>
<dbReference type="Gene3D" id="3.40.50.2000">
    <property type="entry name" value="Glycogen Phosphorylase B"/>
    <property type="match status" value="2"/>
</dbReference>
<evidence type="ECO:0000256" key="6">
    <source>
        <dbReference type="ARBA" id="ARBA00022679"/>
    </source>
</evidence>